<dbReference type="PANTHER" id="PTHR43025:SF3">
    <property type="entry name" value="MONOGALACTOSYLDIACYLGLYCEROL SYNTHASE 1, CHLOROPLASTIC"/>
    <property type="match status" value="1"/>
</dbReference>
<dbReference type="GO" id="GO:0016758">
    <property type="term" value="F:hexosyltransferase activity"/>
    <property type="evidence" value="ECO:0007669"/>
    <property type="project" value="InterPro"/>
</dbReference>
<evidence type="ECO:0000256" key="4">
    <source>
        <dbReference type="ARBA" id="ARBA00022679"/>
    </source>
</evidence>
<proteinExistence type="inferred from homology"/>
<comment type="similarity">
    <text evidence="2">Belongs to the glycosyltransferase 28 family.</text>
</comment>
<feature type="domain" description="Glycosyl transferase family 28 C-terminal" evidence="5">
    <location>
        <begin position="205"/>
        <end position="320"/>
    </location>
</feature>
<dbReference type="Pfam" id="PF04101">
    <property type="entry name" value="Glyco_tran_28_C"/>
    <property type="match status" value="1"/>
</dbReference>
<evidence type="ECO:0000313" key="8">
    <source>
        <dbReference type="EMBL" id="MUG24495.1"/>
    </source>
</evidence>
<organism evidence="7 9">
    <name type="scientific">Paenibacillus macerans</name>
    <name type="common">Bacillus macerans</name>
    <dbReference type="NCBI Taxonomy" id="44252"/>
    <lineage>
        <taxon>Bacteria</taxon>
        <taxon>Bacillati</taxon>
        <taxon>Bacillota</taxon>
        <taxon>Bacilli</taxon>
        <taxon>Bacillales</taxon>
        <taxon>Paenibacillaceae</taxon>
        <taxon>Paenibacillus</taxon>
    </lineage>
</organism>
<dbReference type="Gene3D" id="3.40.50.2000">
    <property type="entry name" value="Glycogen Phosphorylase B"/>
    <property type="match status" value="1"/>
</dbReference>
<dbReference type="Proteomes" id="UP000029278">
    <property type="component" value="Unassembled WGS sequence"/>
</dbReference>
<keyword evidence="9" id="KW-1185">Reference proteome</keyword>
<dbReference type="AlphaFoldDB" id="A0A090YRG8"/>
<dbReference type="PATRIC" id="fig|44252.3.peg.4772"/>
<dbReference type="Proteomes" id="UP000442469">
    <property type="component" value="Unassembled WGS sequence"/>
</dbReference>
<feature type="domain" description="Diacylglycerol glucosyltransferase N-terminal" evidence="6">
    <location>
        <begin position="17"/>
        <end position="181"/>
    </location>
</feature>
<keyword evidence="3" id="KW-0328">Glycosyltransferase</keyword>
<comment type="caution">
    <text evidence="7">The sequence shown here is derived from an EMBL/GenBank/DDBJ whole genome shotgun (WGS) entry which is preliminary data.</text>
</comment>
<dbReference type="PANTHER" id="PTHR43025">
    <property type="entry name" value="MONOGALACTOSYLDIACYLGLYCEROL SYNTHASE"/>
    <property type="match status" value="1"/>
</dbReference>
<evidence type="ECO:0000256" key="3">
    <source>
        <dbReference type="ARBA" id="ARBA00022676"/>
    </source>
</evidence>
<dbReference type="RefSeq" id="WP_036625306.1">
    <property type="nucleotide sequence ID" value="NZ_BGML01000002.1"/>
</dbReference>
<evidence type="ECO:0000259" key="5">
    <source>
        <dbReference type="Pfam" id="PF04101"/>
    </source>
</evidence>
<comment type="subcellular location">
    <subcellularLocation>
        <location evidence="1">Membrane</location>
    </subcellularLocation>
</comment>
<dbReference type="EMBL" id="WNZZ01000015">
    <property type="protein sequence ID" value="MUG24495.1"/>
    <property type="molecule type" value="Genomic_DNA"/>
</dbReference>
<dbReference type="STRING" id="44252.DJ90_4519"/>
<sequence>MRKKRVLILSEGFGSGHTQAGHALAAGLRKLAPDIQTKVMELGSFLHPTVAPWIISAYRMTVSTSPALVGKLYRKNYEKPVSKLTRLALHKMFYQHAADVINQLDPDLIVCTHPIPAAIVSRLKASGIDIPLCTIITDYDAHGSWISPGVDRFLVSAPEVKELLLGRGVSPAKIQVTGIPVHPEFWVKQDPAQARAELGLKNMPTVLVMGGGWGLLFDEELIAGIAGWLDQVQFVCCVGSNGKLAEKLRNHPALQHPHMKVLGFTREVSKWMDAADLLITKAGGMTCTEGLAKGIPMLFFEAIPGQEEKNREFFVSHGYGSELTSLDVLDDWLALIRSGKGHSAPVQPRRTRTALSSPYRPGQCAASVLEMLKTADRLSSRAHLPGKSHAAQRAN</sequence>
<reference evidence="8 10" key="2">
    <citation type="submission" date="2019-11" db="EMBL/GenBank/DDBJ databases">
        <title>Draft genome sequences of five Paenibacillus species of dairy origin.</title>
        <authorList>
            <person name="Olajide A.M."/>
            <person name="Chen S."/>
            <person name="Lapointe G."/>
        </authorList>
    </citation>
    <scope>NUCLEOTIDE SEQUENCE [LARGE SCALE GENOMIC DNA]</scope>
    <source>
        <strain evidence="8 10">3CT49</strain>
    </source>
</reference>
<dbReference type="EMBL" id="JMQA01000039">
    <property type="protein sequence ID" value="KFN00852.1"/>
    <property type="molecule type" value="Genomic_DNA"/>
</dbReference>
<accession>A0A090YRG8</accession>
<dbReference type="GO" id="GO:0009247">
    <property type="term" value="P:glycolipid biosynthetic process"/>
    <property type="evidence" value="ECO:0007669"/>
    <property type="project" value="InterPro"/>
</dbReference>
<name>A0A090YRG8_PAEMA</name>
<dbReference type="GO" id="GO:0016020">
    <property type="term" value="C:membrane"/>
    <property type="evidence" value="ECO:0007669"/>
    <property type="project" value="UniProtKB-SubCell"/>
</dbReference>
<keyword evidence="4 8" id="KW-0808">Transferase</keyword>
<dbReference type="OrthoDB" id="9815663at2"/>
<dbReference type="Pfam" id="PF06925">
    <property type="entry name" value="MGDG_synth"/>
    <property type="match status" value="1"/>
</dbReference>
<evidence type="ECO:0000313" key="10">
    <source>
        <dbReference type="Proteomes" id="UP000442469"/>
    </source>
</evidence>
<evidence type="ECO:0000259" key="6">
    <source>
        <dbReference type="Pfam" id="PF06925"/>
    </source>
</evidence>
<dbReference type="HOGENOM" id="CLU_028367_0_1_9"/>
<reference evidence="7 9" key="1">
    <citation type="submission" date="2014-04" db="EMBL/GenBank/DDBJ databases">
        <authorList>
            <person name="Bishop-Lilly K.A."/>
            <person name="Broomall S.M."/>
            <person name="Chain P.S."/>
            <person name="Chertkov O."/>
            <person name="Coyne S.R."/>
            <person name="Daligault H.E."/>
            <person name="Davenport K.W."/>
            <person name="Erkkila T."/>
            <person name="Frey K.G."/>
            <person name="Gibbons H.S."/>
            <person name="Gu W."/>
            <person name="Jaissle J."/>
            <person name="Johnson S.L."/>
            <person name="Koroleva G.I."/>
            <person name="Ladner J.T."/>
            <person name="Lo C.-C."/>
            <person name="Minogue T.D."/>
            <person name="Munk C."/>
            <person name="Palacios G.F."/>
            <person name="Redden C.L."/>
            <person name="Rosenzweig C.N."/>
            <person name="Scholz M.B."/>
            <person name="Teshima H."/>
            <person name="Xu Y."/>
        </authorList>
    </citation>
    <scope>NUCLEOTIDE SEQUENCE [LARGE SCALE GENOMIC DNA]</scope>
    <source>
        <strain evidence="7 9">8244</strain>
    </source>
</reference>
<protein>
    <submittedName>
        <fullName evidence="8">UDP-N-acetylglucosamine--LPS N-acetylglucosamine transferase</fullName>
    </submittedName>
</protein>
<dbReference type="InterPro" id="IPR009695">
    <property type="entry name" value="Diacylglyc_glucosyltr_N"/>
</dbReference>
<evidence type="ECO:0000256" key="2">
    <source>
        <dbReference type="ARBA" id="ARBA00006962"/>
    </source>
</evidence>
<evidence type="ECO:0000313" key="7">
    <source>
        <dbReference type="EMBL" id="KFN00852.1"/>
    </source>
</evidence>
<evidence type="ECO:0000313" key="9">
    <source>
        <dbReference type="Proteomes" id="UP000029278"/>
    </source>
</evidence>
<dbReference type="SUPFAM" id="SSF53756">
    <property type="entry name" value="UDP-Glycosyltransferase/glycogen phosphorylase"/>
    <property type="match status" value="1"/>
</dbReference>
<dbReference type="GeneID" id="77009023"/>
<dbReference type="InterPro" id="IPR050519">
    <property type="entry name" value="Glycosyltransf_28_UgtP"/>
</dbReference>
<evidence type="ECO:0000256" key="1">
    <source>
        <dbReference type="ARBA" id="ARBA00004370"/>
    </source>
</evidence>
<dbReference type="InterPro" id="IPR007235">
    <property type="entry name" value="Glyco_trans_28_C"/>
</dbReference>
<gene>
    <name evidence="7" type="ORF">DJ90_4519</name>
    <name evidence="8" type="ORF">GNQ08_19150</name>
</gene>